<organism evidence="1 2">
    <name type="scientific">Buddleja alternifolia</name>
    <dbReference type="NCBI Taxonomy" id="168488"/>
    <lineage>
        <taxon>Eukaryota</taxon>
        <taxon>Viridiplantae</taxon>
        <taxon>Streptophyta</taxon>
        <taxon>Embryophyta</taxon>
        <taxon>Tracheophyta</taxon>
        <taxon>Spermatophyta</taxon>
        <taxon>Magnoliopsida</taxon>
        <taxon>eudicotyledons</taxon>
        <taxon>Gunneridae</taxon>
        <taxon>Pentapetalae</taxon>
        <taxon>asterids</taxon>
        <taxon>lamiids</taxon>
        <taxon>Lamiales</taxon>
        <taxon>Scrophulariaceae</taxon>
        <taxon>Buddlejeae</taxon>
        <taxon>Buddleja</taxon>
    </lineage>
</organism>
<dbReference type="Proteomes" id="UP000826271">
    <property type="component" value="Unassembled WGS sequence"/>
</dbReference>
<accession>A0AAV6WQS8</accession>
<dbReference type="AlphaFoldDB" id="A0AAV6WQS8"/>
<comment type="caution">
    <text evidence="1">The sequence shown here is derived from an EMBL/GenBank/DDBJ whole genome shotgun (WGS) entry which is preliminary data.</text>
</comment>
<protein>
    <submittedName>
        <fullName evidence="1">Uncharacterized protein</fullName>
    </submittedName>
</protein>
<proteinExistence type="predicted"/>
<evidence type="ECO:0000313" key="1">
    <source>
        <dbReference type="EMBL" id="KAG8370426.1"/>
    </source>
</evidence>
<keyword evidence="2" id="KW-1185">Reference proteome</keyword>
<evidence type="ECO:0000313" key="2">
    <source>
        <dbReference type="Proteomes" id="UP000826271"/>
    </source>
</evidence>
<name>A0AAV6WQS8_9LAMI</name>
<gene>
    <name evidence="1" type="ORF">BUALT_Bualt14G0115600</name>
</gene>
<sequence>MEVKCVFVEQLRGFQELIDQGKATGKYLEWAKKHGLSLVELALAFARTVRLSQVRSLGDDHGAIKRKY</sequence>
<dbReference type="EMBL" id="WHWC01000014">
    <property type="protein sequence ID" value="KAG8370426.1"/>
    <property type="molecule type" value="Genomic_DNA"/>
</dbReference>
<reference evidence="1" key="1">
    <citation type="submission" date="2019-10" db="EMBL/GenBank/DDBJ databases">
        <authorList>
            <person name="Zhang R."/>
            <person name="Pan Y."/>
            <person name="Wang J."/>
            <person name="Ma R."/>
            <person name="Yu S."/>
        </authorList>
    </citation>
    <scope>NUCLEOTIDE SEQUENCE</scope>
    <source>
        <strain evidence="1">LA-IB0</strain>
        <tissue evidence="1">Leaf</tissue>
    </source>
</reference>